<dbReference type="PANTHER" id="PTHR22760">
    <property type="entry name" value="GLYCOSYLTRANSFERASE"/>
    <property type="match status" value="1"/>
</dbReference>
<evidence type="ECO:0000256" key="12">
    <source>
        <dbReference type="RuleBase" id="RU363075"/>
    </source>
</evidence>
<evidence type="ECO:0000256" key="1">
    <source>
        <dbReference type="ARBA" id="ARBA00004477"/>
    </source>
</evidence>
<dbReference type="STRING" id="1173061.A0A0J9X6Y5"/>
<evidence type="ECO:0000256" key="9">
    <source>
        <dbReference type="ARBA" id="ARBA00023136"/>
    </source>
</evidence>
<proteinExistence type="inferred from homology"/>
<keyword evidence="6 12" id="KW-0812">Transmembrane</keyword>
<keyword evidence="9 12" id="KW-0472">Membrane</keyword>
<dbReference type="InterPro" id="IPR005599">
    <property type="entry name" value="GPI_mannosylTrfase"/>
</dbReference>
<dbReference type="AlphaFoldDB" id="A0A0J9X6Y5"/>
<dbReference type="GO" id="GO:0006487">
    <property type="term" value="P:protein N-linked glycosylation"/>
    <property type="evidence" value="ECO:0007669"/>
    <property type="project" value="TreeGrafter"/>
</dbReference>
<evidence type="ECO:0000256" key="10">
    <source>
        <dbReference type="ARBA" id="ARBA00044721"/>
    </source>
</evidence>
<protein>
    <recommendedName>
        <fullName evidence="12">Mannosyltransferase</fullName>
        <ecNumber evidence="12">2.4.1.-</ecNumber>
    </recommendedName>
</protein>
<evidence type="ECO:0000256" key="8">
    <source>
        <dbReference type="ARBA" id="ARBA00022989"/>
    </source>
</evidence>
<name>A0A0J9X6Y5_GEOCN</name>
<feature type="transmembrane region" description="Helical" evidence="12">
    <location>
        <begin position="308"/>
        <end position="326"/>
    </location>
</feature>
<feature type="transmembrane region" description="Helical" evidence="12">
    <location>
        <begin position="216"/>
        <end position="235"/>
    </location>
</feature>
<feature type="transmembrane region" description="Helical" evidence="12">
    <location>
        <begin position="332"/>
        <end position="352"/>
    </location>
</feature>
<evidence type="ECO:0000256" key="7">
    <source>
        <dbReference type="ARBA" id="ARBA00022824"/>
    </source>
</evidence>
<comment type="catalytic activity">
    <reaction evidence="11">
        <text>an alpha-D-Man-(1-&gt;2)-alpha-D-Man-(1-&gt;2)-alpha-D-Man-(1-&gt;3)-[alpha-D-Man-(1-&gt;2)-alpha-D-Man-(1-&gt;3)-alpha-D-Man-(1-&gt;6)]-beta-D-Man-(1-&gt;4)-beta-D-GlcNAc-(1-&gt;4)-alpha-D-GlcNAc-diphospho-di-trans,poly-cis-dolichol + a di-trans,poly-cis-dolichyl beta-D-mannosyl phosphate = an alpha-D-Man-(1-&gt;2)-alpha-D-Man-(1-&gt;2)-alpha-D-Man-(1-&gt;3)-[alpha-D-Man-(1-&gt;2)-alpha-D-Man-(1-&gt;3)-[alpha-D-Man-(1-&gt;6)]-alpha-D-Man-(1-&gt;6)]-beta-D-Man-(1-&gt;4)-beta-D-GlcNAc-(1-&gt;4)-alpha-D-GlcNAc-diphospho-di-trans,poly-cis-dolichol + a di-trans,poly-cis-dolichyl phosphate + H(+)</text>
        <dbReference type="Rhea" id="RHEA:29535"/>
        <dbReference type="Rhea" id="RHEA-COMP:19498"/>
        <dbReference type="Rhea" id="RHEA-COMP:19501"/>
        <dbReference type="Rhea" id="RHEA-COMP:19518"/>
        <dbReference type="Rhea" id="RHEA-COMP:19519"/>
        <dbReference type="ChEBI" id="CHEBI:15378"/>
        <dbReference type="ChEBI" id="CHEBI:57683"/>
        <dbReference type="ChEBI" id="CHEBI:58211"/>
        <dbReference type="ChEBI" id="CHEBI:132517"/>
        <dbReference type="ChEBI" id="CHEBI:132519"/>
        <dbReference type="EC" id="2.4.1.260"/>
    </reaction>
    <physiologicalReaction direction="left-to-right" evidence="11">
        <dbReference type="Rhea" id="RHEA:29536"/>
    </physiologicalReaction>
</comment>
<comment type="pathway">
    <text evidence="2">Protein modification; protein glycosylation.</text>
</comment>
<evidence type="ECO:0000256" key="2">
    <source>
        <dbReference type="ARBA" id="ARBA00004922"/>
    </source>
</evidence>
<evidence type="ECO:0000313" key="14">
    <source>
        <dbReference type="EMBL" id="CDO52907.1"/>
    </source>
</evidence>
<dbReference type="OrthoDB" id="19039at2759"/>
<dbReference type="GO" id="GO:0005789">
    <property type="term" value="C:endoplasmic reticulum membrane"/>
    <property type="evidence" value="ECO:0007669"/>
    <property type="project" value="UniProtKB-SubCell"/>
</dbReference>
<evidence type="ECO:0000256" key="3">
    <source>
        <dbReference type="ARBA" id="ARBA00007063"/>
    </source>
</evidence>
<evidence type="ECO:0000256" key="11">
    <source>
        <dbReference type="ARBA" id="ARBA00048899"/>
    </source>
</evidence>
<keyword evidence="8 12" id="KW-1133">Transmembrane helix</keyword>
<feature type="chain" id="PRO_5005325541" description="Mannosyltransferase" evidence="13">
    <location>
        <begin position="22"/>
        <end position="561"/>
    </location>
</feature>
<feature type="transmembrane region" description="Helical" evidence="12">
    <location>
        <begin position="275"/>
        <end position="296"/>
    </location>
</feature>
<accession>A0A0J9X6Y5</accession>
<feature type="transmembrane region" description="Helical" evidence="12">
    <location>
        <begin position="150"/>
        <end position="168"/>
    </location>
</feature>
<evidence type="ECO:0000256" key="6">
    <source>
        <dbReference type="ARBA" id="ARBA00022692"/>
    </source>
</evidence>
<feature type="transmembrane region" description="Helical" evidence="12">
    <location>
        <begin position="364"/>
        <end position="383"/>
    </location>
</feature>
<dbReference type="EMBL" id="CCBN010000004">
    <property type="protein sequence ID" value="CDO52907.1"/>
    <property type="molecule type" value="Genomic_DNA"/>
</dbReference>
<feature type="signal peptide" evidence="13">
    <location>
        <begin position="1"/>
        <end position="21"/>
    </location>
</feature>
<evidence type="ECO:0000313" key="15">
    <source>
        <dbReference type="Proteomes" id="UP000242525"/>
    </source>
</evidence>
<evidence type="ECO:0000256" key="4">
    <source>
        <dbReference type="ARBA" id="ARBA00022676"/>
    </source>
</evidence>
<comment type="caution">
    <text evidence="14">The sequence shown here is derived from an EMBL/GenBank/DDBJ whole genome shotgun (WGS) entry which is preliminary data.</text>
</comment>
<dbReference type="GO" id="GO:0052917">
    <property type="term" value="F:dol-P-Man:Man(7)GlcNAc(2)-PP-Dol alpha-1,6-mannosyltransferase activity"/>
    <property type="evidence" value="ECO:0007669"/>
    <property type="project" value="UniProtKB-EC"/>
</dbReference>
<evidence type="ECO:0000256" key="5">
    <source>
        <dbReference type="ARBA" id="ARBA00022679"/>
    </source>
</evidence>
<dbReference type="Proteomes" id="UP000242525">
    <property type="component" value="Unassembled WGS sequence"/>
</dbReference>
<feature type="transmembrane region" description="Helical" evidence="12">
    <location>
        <begin position="174"/>
        <end position="204"/>
    </location>
</feature>
<comment type="function">
    <text evidence="10">Mannosyltransferase that operates in the biosynthetic pathway of dolichol-linked oligosaccharides, the glycan precursors employed in protein asparagine (N)-glycosylation. The assembly of dolichol-linked oligosaccharides begins on the cytosolic side of the endoplasmic reticulum membrane and finishes in its lumen. The sequential addition of sugars to dolichol pyrophosphate produces dolichol-linked oligosaccharides containing fourteen sugars, including two GlcNAcs, nine mannoses and three glucoses. Once assembled, the oligosaccharide is transferred from the lipid to nascent proteins by oligosaccharyltransferases. In the lumen of the endoplasmic reticulum, adds the eighth mannose residue in an alpha-1,6 linkage onto Man(7)GlcNAc(2)-PP-dolichol to produce Man(8)GlcNAc(2)-PP-dolichol.</text>
</comment>
<keyword evidence="4 12" id="KW-0328">Glycosyltransferase</keyword>
<dbReference type="PANTHER" id="PTHR22760:SF1">
    <property type="entry name" value="DOL-P-MAN:MAN(7)GLCNAC(2)-PP-DOL ALPHA-1,6-MANNOSYLTRANSFERASE"/>
    <property type="match status" value="1"/>
</dbReference>
<comment type="subcellular location">
    <subcellularLocation>
        <location evidence="1 12">Endoplasmic reticulum membrane</location>
        <topology evidence="1 12">Multi-pass membrane protein</topology>
    </subcellularLocation>
</comment>
<keyword evidence="13" id="KW-0732">Signal</keyword>
<gene>
    <name evidence="14" type="ORF">BN980_GECA04s01407g</name>
</gene>
<sequence>MQLSWPDLLLFTIVAVYLISAPYTKVEESFNIQAIHDLIYHNFDVSKFDHIEFPGVVPRTFIGALYVSMPLKALLKYLKGDDDKLMVQILARGLLGMFNAVALIYLKETISWTCTKVDKKSEAERYSSVTKWFWALQLVQFHIPFYISRTLPNFFAFPFTTLAIAYTLEANYNGAIGILAFTAIVFRSEIAVLLATLSFSLLIFRKVSLFDVIKSATIAGLIGTLLSLVVDSYFWQTPLMIPELKGFIFNVIEGKSADWGTEPLSAYFLIHLPKLLGTVARPSGYFILYGLVPFGFFKDPTGSKFNHLRILGLASLLFVAIYSLQPHKEWRFIVYVAPVFTLLAANGVVFISNQLAKAGDVLKISFQMAVITLIGVIAGLSVVKGLASSFNYPGGQALTQFHNHVPFDLKAEDPLVVHLDVPVCMTGANKFGQLFEIRSPNYPWVIYDKTEDVDELEEIMDSFDFLVSATAPADITQEYPLPEDYKWKLVDTVKSFNSINTKGLKNLIVAAKEDPQLFYNKAVVEGDNEFFINWGLQVLDLRNATYVYKRVEQVYPWKGIE</sequence>
<dbReference type="Pfam" id="PF03901">
    <property type="entry name" value="Glyco_transf_22"/>
    <property type="match status" value="1"/>
</dbReference>
<dbReference type="EC" id="2.4.1.-" evidence="12"/>
<comment type="similarity">
    <text evidence="3 12">Belongs to the glycosyltransferase 22 family.</text>
</comment>
<evidence type="ECO:0000256" key="13">
    <source>
        <dbReference type="SAM" id="SignalP"/>
    </source>
</evidence>
<keyword evidence="5" id="KW-0808">Transferase</keyword>
<feature type="transmembrane region" description="Helical" evidence="12">
    <location>
        <begin position="85"/>
        <end position="106"/>
    </location>
</feature>
<reference evidence="14" key="1">
    <citation type="submission" date="2014-03" db="EMBL/GenBank/DDBJ databases">
        <authorList>
            <person name="Casaregola S."/>
        </authorList>
    </citation>
    <scope>NUCLEOTIDE SEQUENCE [LARGE SCALE GENOMIC DNA]</scope>
    <source>
        <strain evidence="14">CLIB 918</strain>
    </source>
</reference>
<keyword evidence="7 12" id="KW-0256">Endoplasmic reticulum</keyword>
<dbReference type="UniPathway" id="UPA00378"/>
<keyword evidence="15" id="KW-1185">Reference proteome</keyword>
<organism evidence="14 15">
    <name type="scientific">Geotrichum candidum</name>
    <name type="common">Oospora lactis</name>
    <name type="synonym">Dipodascus geotrichum</name>
    <dbReference type="NCBI Taxonomy" id="1173061"/>
    <lineage>
        <taxon>Eukaryota</taxon>
        <taxon>Fungi</taxon>
        <taxon>Dikarya</taxon>
        <taxon>Ascomycota</taxon>
        <taxon>Saccharomycotina</taxon>
        <taxon>Dipodascomycetes</taxon>
        <taxon>Dipodascales</taxon>
        <taxon>Dipodascaceae</taxon>
        <taxon>Geotrichum</taxon>
    </lineage>
</organism>